<feature type="compositionally biased region" description="Basic residues" evidence="1">
    <location>
        <begin position="127"/>
        <end position="136"/>
    </location>
</feature>
<feature type="region of interest" description="Disordered" evidence="1">
    <location>
        <begin position="1"/>
        <end position="200"/>
    </location>
</feature>
<accession>A0AAE1S9C6</accession>
<feature type="compositionally biased region" description="Polar residues" evidence="1">
    <location>
        <begin position="8"/>
        <end position="39"/>
    </location>
</feature>
<evidence type="ECO:0000313" key="2">
    <source>
        <dbReference type="EMBL" id="KAK4365118.1"/>
    </source>
</evidence>
<keyword evidence="3" id="KW-1185">Reference proteome</keyword>
<feature type="compositionally biased region" description="Pro residues" evidence="1">
    <location>
        <begin position="77"/>
        <end position="99"/>
    </location>
</feature>
<dbReference type="EMBL" id="JAVYJV010000008">
    <property type="protein sequence ID" value="KAK4365118.1"/>
    <property type="molecule type" value="Genomic_DNA"/>
</dbReference>
<evidence type="ECO:0000313" key="3">
    <source>
        <dbReference type="Proteomes" id="UP001291623"/>
    </source>
</evidence>
<dbReference type="AlphaFoldDB" id="A0AAE1S9C6"/>
<name>A0AAE1S9C6_9SOLA</name>
<evidence type="ECO:0000256" key="1">
    <source>
        <dbReference type="SAM" id="MobiDB-lite"/>
    </source>
</evidence>
<dbReference type="Proteomes" id="UP001291623">
    <property type="component" value="Unassembled WGS sequence"/>
</dbReference>
<proteinExistence type="predicted"/>
<sequence>MSLVYDNDGTSTHNALENNGKTFVTTANVPPSQDTTFAQPESIPTHEPHTQIQPAHELISAPSSSHYELSHTSIPPLLTPPSPPSPPPAPTLEKPPPLPQYMEPRSSKSNKNRGGANATKEFINSLYHKKKRKNRSKGVDNFDALLHKSEPHPLHYQWPASSTPPPSPPPLPPLSPPPPTLFKTYSHPPPPLFLSRKSHS</sequence>
<reference evidence="2" key="1">
    <citation type="submission" date="2023-12" db="EMBL/GenBank/DDBJ databases">
        <title>Genome assembly of Anisodus tanguticus.</title>
        <authorList>
            <person name="Wang Y.-J."/>
        </authorList>
    </citation>
    <scope>NUCLEOTIDE SEQUENCE</scope>
    <source>
        <strain evidence="2">KB-2021</strain>
        <tissue evidence="2">Leaf</tissue>
    </source>
</reference>
<comment type="caution">
    <text evidence="2">The sequence shown here is derived from an EMBL/GenBank/DDBJ whole genome shotgun (WGS) entry which is preliminary data.</text>
</comment>
<organism evidence="2 3">
    <name type="scientific">Anisodus tanguticus</name>
    <dbReference type="NCBI Taxonomy" id="243964"/>
    <lineage>
        <taxon>Eukaryota</taxon>
        <taxon>Viridiplantae</taxon>
        <taxon>Streptophyta</taxon>
        <taxon>Embryophyta</taxon>
        <taxon>Tracheophyta</taxon>
        <taxon>Spermatophyta</taxon>
        <taxon>Magnoliopsida</taxon>
        <taxon>eudicotyledons</taxon>
        <taxon>Gunneridae</taxon>
        <taxon>Pentapetalae</taxon>
        <taxon>asterids</taxon>
        <taxon>lamiids</taxon>
        <taxon>Solanales</taxon>
        <taxon>Solanaceae</taxon>
        <taxon>Solanoideae</taxon>
        <taxon>Hyoscyameae</taxon>
        <taxon>Anisodus</taxon>
    </lineage>
</organism>
<protein>
    <submittedName>
        <fullName evidence="2">Uncharacterized protein</fullName>
    </submittedName>
</protein>
<feature type="compositionally biased region" description="Pro residues" evidence="1">
    <location>
        <begin position="162"/>
        <end position="180"/>
    </location>
</feature>
<feature type="compositionally biased region" description="Basic and acidic residues" evidence="1">
    <location>
        <begin position="137"/>
        <end position="153"/>
    </location>
</feature>
<gene>
    <name evidence="2" type="ORF">RND71_016476</name>
</gene>